<proteinExistence type="predicted"/>
<comment type="caution">
    <text evidence="2">The sequence shown here is derived from an EMBL/GenBank/DDBJ whole genome shotgun (WGS) entry which is preliminary data.</text>
</comment>
<organism evidence="2 3">
    <name type="scientific">Falsiroseomonas tokyonensis</name>
    <dbReference type="NCBI Taxonomy" id="430521"/>
    <lineage>
        <taxon>Bacteria</taxon>
        <taxon>Pseudomonadati</taxon>
        <taxon>Pseudomonadota</taxon>
        <taxon>Alphaproteobacteria</taxon>
        <taxon>Acetobacterales</taxon>
        <taxon>Roseomonadaceae</taxon>
        <taxon>Falsiroseomonas</taxon>
    </lineage>
</organism>
<gene>
    <name evidence="2" type="ORF">ACFOD3_02265</name>
</gene>
<dbReference type="PANTHER" id="PTHR28152:SF1">
    <property type="entry name" value="HYDROXYACYL-THIOESTER DEHYDRATASE TYPE 2, MITOCHONDRIAL"/>
    <property type="match status" value="1"/>
</dbReference>
<dbReference type="PANTHER" id="PTHR28152">
    <property type="entry name" value="HYDROXYACYL-THIOESTER DEHYDRATASE TYPE 2, MITOCHONDRIAL"/>
    <property type="match status" value="1"/>
</dbReference>
<dbReference type="Proteomes" id="UP001595420">
    <property type="component" value="Unassembled WGS sequence"/>
</dbReference>
<evidence type="ECO:0000259" key="1">
    <source>
        <dbReference type="Pfam" id="PF13452"/>
    </source>
</evidence>
<dbReference type="InterPro" id="IPR039569">
    <property type="entry name" value="FAS1-like_DH_region"/>
</dbReference>
<dbReference type="InterPro" id="IPR052741">
    <property type="entry name" value="Mitochondrial_HTD2"/>
</dbReference>
<evidence type="ECO:0000313" key="2">
    <source>
        <dbReference type="EMBL" id="MFC2998696.1"/>
    </source>
</evidence>
<accession>A0ABV7BPR3</accession>
<keyword evidence="3" id="KW-1185">Reference proteome</keyword>
<feature type="domain" description="FAS1-like dehydratase" evidence="1">
    <location>
        <begin position="80"/>
        <end position="142"/>
    </location>
</feature>
<dbReference type="EMBL" id="JBHRSB010000001">
    <property type="protein sequence ID" value="MFC2998696.1"/>
    <property type="molecule type" value="Genomic_DNA"/>
</dbReference>
<dbReference type="Pfam" id="PF13452">
    <property type="entry name" value="FAS1_DH_region"/>
    <property type="match status" value="1"/>
</dbReference>
<sequence length="289" mass="30915">MSDAVAAAMPELRGWIGRSRVVAEEITLPAVRRIAGMLDLDPDGFGPGSELPPHWFGMFFADIARQSEIGPDGHPRKGAFLPPIPLPRRMGAGRRTRLHGALRVGDAATKTIEVAAIEPKQARTGQIVVLTMRQTIAARGQTLAVDEFDAVYREAVPPGAKSAATPPVPAPTEVAWSDAMELDPVLVFRYSAVTWNSHRIHYDADYARDAEGYPATVQNGGLTMHLIVDAALKRAPGPLLGYTARLRRPLFVGQTVTLAGAAPVGRKMAAWAAAPDGTLAAEMELDFGT</sequence>
<evidence type="ECO:0000313" key="3">
    <source>
        <dbReference type="Proteomes" id="UP001595420"/>
    </source>
</evidence>
<reference evidence="3" key="1">
    <citation type="journal article" date="2019" name="Int. J. Syst. Evol. Microbiol.">
        <title>The Global Catalogue of Microorganisms (GCM) 10K type strain sequencing project: providing services to taxonomists for standard genome sequencing and annotation.</title>
        <authorList>
            <consortium name="The Broad Institute Genomics Platform"/>
            <consortium name="The Broad Institute Genome Sequencing Center for Infectious Disease"/>
            <person name="Wu L."/>
            <person name="Ma J."/>
        </authorList>
    </citation>
    <scope>NUCLEOTIDE SEQUENCE [LARGE SCALE GENOMIC DNA]</scope>
    <source>
        <strain evidence="3">CGMCC 1.16855</strain>
    </source>
</reference>
<name>A0ABV7BPR3_9PROT</name>
<dbReference type="RefSeq" id="WP_216834211.1">
    <property type="nucleotide sequence ID" value="NZ_JAFNJS010000001.1"/>
</dbReference>
<protein>
    <submittedName>
        <fullName evidence="2">MaoC family dehydratase N-terminal domain-containing protein</fullName>
    </submittedName>
</protein>